<gene>
    <name evidence="1" type="ORF">FA95DRAFT_1612141</name>
</gene>
<name>A0ACB8R8W0_9AGAM</name>
<proteinExistence type="predicted"/>
<evidence type="ECO:0000313" key="1">
    <source>
        <dbReference type="EMBL" id="KAI0039998.1"/>
    </source>
</evidence>
<organism evidence="1 2">
    <name type="scientific">Auriscalpium vulgare</name>
    <dbReference type="NCBI Taxonomy" id="40419"/>
    <lineage>
        <taxon>Eukaryota</taxon>
        <taxon>Fungi</taxon>
        <taxon>Dikarya</taxon>
        <taxon>Basidiomycota</taxon>
        <taxon>Agaricomycotina</taxon>
        <taxon>Agaricomycetes</taxon>
        <taxon>Russulales</taxon>
        <taxon>Auriscalpiaceae</taxon>
        <taxon>Auriscalpium</taxon>
    </lineage>
</organism>
<keyword evidence="2" id="KW-1185">Reference proteome</keyword>
<evidence type="ECO:0000313" key="2">
    <source>
        <dbReference type="Proteomes" id="UP000814033"/>
    </source>
</evidence>
<dbReference type="EMBL" id="MU276239">
    <property type="protein sequence ID" value="KAI0039998.1"/>
    <property type="molecule type" value="Genomic_DNA"/>
</dbReference>
<reference evidence="1" key="2">
    <citation type="journal article" date="2022" name="New Phytol.">
        <title>Evolutionary transition to the ectomycorrhizal habit in the genomes of a hyperdiverse lineage of mushroom-forming fungi.</title>
        <authorList>
            <person name="Looney B."/>
            <person name="Miyauchi S."/>
            <person name="Morin E."/>
            <person name="Drula E."/>
            <person name="Courty P.E."/>
            <person name="Kohler A."/>
            <person name="Kuo A."/>
            <person name="LaButti K."/>
            <person name="Pangilinan J."/>
            <person name="Lipzen A."/>
            <person name="Riley R."/>
            <person name="Andreopoulos W."/>
            <person name="He G."/>
            <person name="Johnson J."/>
            <person name="Nolan M."/>
            <person name="Tritt A."/>
            <person name="Barry K.W."/>
            <person name="Grigoriev I.V."/>
            <person name="Nagy L.G."/>
            <person name="Hibbett D."/>
            <person name="Henrissat B."/>
            <person name="Matheny P.B."/>
            <person name="Labbe J."/>
            <person name="Martin F.M."/>
        </authorList>
    </citation>
    <scope>NUCLEOTIDE SEQUENCE</scope>
    <source>
        <strain evidence="1">FP105234-sp</strain>
    </source>
</reference>
<dbReference type="Proteomes" id="UP000814033">
    <property type="component" value="Unassembled WGS sequence"/>
</dbReference>
<sequence length="422" mass="43685">MSSGPPPNGPPGLSTTPNIARAGKGRRYAFYVVVNGEFVGVFSDWLVAAPLITGWPGAQFRGFHLFEEAASAYHTAMSALTVAPSEHPSSLVFHFANPAGDALSVEDSHAAAHGAALPSIPATVPSSPNFGSSALPPSAAPASAAAPAQPAAASSSVVSSQFPGTVSQASTSAKSRGKVARPPSQDELNALMDVMQSLELDDLLKYLIGRRNPPLCDEPSEDQPVVMTVALLRDEARDGASGYRVVTRTYTPPVDDQEADTYSTAPPSLSPSHASLATDTGSMSVVSTPSASPSLSSMTRTSCESLSSADQRAAITLNLPFGTEARSATPTGALRSAVNVASSSVDRTPRSSVAPAGATPSGQEDGDKWYVVLRGHMMGIFRGPIHNICTFIVNYPGAHFVGFSTRAAAVAWFAEQDEEGGE</sequence>
<reference evidence="1" key="1">
    <citation type="submission" date="2021-02" db="EMBL/GenBank/DDBJ databases">
        <authorList>
            <consortium name="DOE Joint Genome Institute"/>
            <person name="Ahrendt S."/>
            <person name="Looney B.P."/>
            <person name="Miyauchi S."/>
            <person name="Morin E."/>
            <person name="Drula E."/>
            <person name="Courty P.E."/>
            <person name="Chicoki N."/>
            <person name="Fauchery L."/>
            <person name="Kohler A."/>
            <person name="Kuo A."/>
            <person name="Labutti K."/>
            <person name="Pangilinan J."/>
            <person name="Lipzen A."/>
            <person name="Riley R."/>
            <person name="Andreopoulos W."/>
            <person name="He G."/>
            <person name="Johnson J."/>
            <person name="Barry K.W."/>
            <person name="Grigoriev I.V."/>
            <person name="Nagy L."/>
            <person name="Hibbett D."/>
            <person name="Henrissat B."/>
            <person name="Matheny P.B."/>
            <person name="Labbe J."/>
            <person name="Martin F."/>
        </authorList>
    </citation>
    <scope>NUCLEOTIDE SEQUENCE</scope>
    <source>
        <strain evidence="1">FP105234-sp</strain>
    </source>
</reference>
<protein>
    <submittedName>
        <fullName evidence="1">Uncharacterized protein</fullName>
    </submittedName>
</protein>
<accession>A0ACB8R8W0</accession>
<comment type="caution">
    <text evidence="1">The sequence shown here is derived from an EMBL/GenBank/DDBJ whole genome shotgun (WGS) entry which is preliminary data.</text>
</comment>